<organism evidence="1 2">
    <name type="scientific">Avena sativa</name>
    <name type="common">Oat</name>
    <dbReference type="NCBI Taxonomy" id="4498"/>
    <lineage>
        <taxon>Eukaryota</taxon>
        <taxon>Viridiplantae</taxon>
        <taxon>Streptophyta</taxon>
        <taxon>Embryophyta</taxon>
        <taxon>Tracheophyta</taxon>
        <taxon>Spermatophyta</taxon>
        <taxon>Magnoliopsida</taxon>
        <taxon>Liliopsida</taxon>
        <taxon>Poales</taxon>
        <taxon>Poaceae</taxon>
        <taxon>BOP clade</taxon>
        <taxon>Pooideae</taxon>
        <taxon>Poodae</taxon>
        <taxon>Poeae</taxon>
        <taxon>Poeae Chloroplast Group 1 (Aveneae type)</taxon>
        <taxon>Aveninae</taxon>
        <taxon>Avena</taxon>
    </lineage>
</organism>
<dbReference type="EnsemblPlants" id="AVESA.00010b.r2.6CG1117160.1">
    <property type="protein sequence ID" value="AVESA.00010b.r2.6CG1117160.1.CDS.1"/>
    <property type="gene ID" value="AVESA.00010b.r2.6CG1117160"/>
</dbReference>
<accession>A0ACD5ZAR8</accession>
<sequence length="395" mass="44578">MPPPAPHLVDEILEEIFFRLPTPAALARASTASPHFRRIITERSFLRRYRKRHPPPLLGFVDEFGFHPAQASHSPAPIARALADAADFTYSFVPKPSNGTHWRPRDVCDGRVLLDDGSRFDMFKNLAVCDPLSQRYTLLPPIPMDQEKAPCEIKPILAPIGEEDETSFKVICVANFETKLVAFVFSFVAPEWSIATSTSWTSLGSLPFITRFVPYSECCSLSRFDYAHGRFYSASPWNDKLLVLDKRKLEFSTVSDVLVNDIQTGIVVGKEGALEMFSLVDDHSLYGSSDLHHTSQQNNCEPSNDWHLENIISLPDHYDYFTLGAAEGFLFLEATKRDTDDEGSPVTTDLDVDYFSLEVRTSELMEVCRMKKPCFDGLPVYWYFGFPPSLSKPSI</sequence>
<evidence type="ECO:0000313" key="1">
    <source>
        <dbReference type="EnsemblPlants" id="AVESA.00010b.r2.6CG1117160.1.CDS.1"/>
    </source>
</evidence>
<keyword evidence="2" id="KW-1185">Reference proteome</keyword>
<reference evidence="1" key="1">
    <citation type="submission" date="2021-05" db="EMBL/GenBank/DDBJ databases">
        <authorList>
            <person name="Scholz U."/>
            <person name="Mascher M."/>
            <person name="Fiebig A."/>
        </authorList>
    </citation>
    <scope>NUCLEOTIDE SEQUENCE [LARGE SCALE GENOMIC DNA]</scope>
</reference>
<protein>
    <submittedName>
        <fullName evidence="1">Uncharacterized protein</fullName>
    </submittedName>
</protein>
<evidence type="ECO:0000313" key="2">
    <source>
        <dbReference type="Proteomes" id="UP001732700"/>
    </source>
</evidence>
<name>A0ACD5ZAR8_AVESA</name>
<dbReference type="Proteomes" id="UP001732700">
    <property type="component" value="Chromosome 6C"/>
</dbReference>
<reference evidence="1" key="2">
    <citation type="submission" date="2025-09" db="UniProtKB">
        <authorList>
            <consortium name="EnsemblPlants"/>
        </authorList>
    </citation>
    <scope>IDENTIFICATION</scope>
</reference>
<proteinExistence type="predicted"/>